<dbReference type="CDD" id="cd17536">
    <property type="entry name" value="REC_YesN-like"/>
    <property type="match status" value="1"/>
</dbReference>
<dbReference type="AlphaFoldDB" id="A0A9X4QU21"/>
<dbReference type="RefSeq" id="WP_277533804.1">
    <property type="nucleotide sequence ID" value="NZ_JAPDIA010000007.1"/>
</dbReference>
<dbReference type="Proteomes" id="UP001153404">
    <property type="component" value="Unassembled WGS sequence"/>
</dbReference>
<comment type="caution">
    <text evidence="7">The sequence shown here is derived from an EMBL/GenBank/DDBJ whole genome shotgun (WGS) entry which is preliminary data.</text>
</comment>
<dbReference type="PANTHER" id="PTHR43280">
    <property type="entry name" value="ARAC-FAMILY TRANSCRIPTIONAL REGULATOR"/>
    <property type="match status" value="1"/>
</dbReference>
<feature type="domain" description="Response regulatory" evidence="6">
    <location>
        <begin position="2"/>
        <end position="120"/>
    </location>
</feature>
<accession>A0A9X4QU21</accession>
<dbReference type="GO" id="GO:0000160">
    <property type="term" value="P:phosphorelay signal transduction system"/>
    <property type="evidence" value="ECO:0007669"/>
    <property type="project" value="InterPro"/>
</dbReference>
<feature type="domain" description="HTH araC/xylS-type" evidence="5">
    <location>
        <begin position="291"/>
        <end position="389"/>
    </location>
</feature>
<keyword evidence="1" id="KW-0805">Transcription regulation</keyword>
<gene>
    <name evidence="7" type="ORF">OMP40_19355</name>
</gene>
<keyword evidence="3" id="KW-0804">Transcription</keyword>
<dbReference type="GO" id="GO:0003700">
    <property type="term" value="F:DNA-binding transcription factor activity"/>
    <property type="evidence" value="ECO:0007669"/>
    <property type="project" value="InterPro"/>
</dbReference>
<dbReference type="SMART" id="SM00448">
    <property type="entry name" value="REC"/>
    <property type="match status" value="1"/>
</dbReference>
<dbReference type="InterPro" id="IPR020449">
    <property type="entry name" value="Tscrpt_reg_AraC-type_HTH"/>
</dbReference>
<dbReference type="InterPro" id="IPR001789">
    <property type="entry name" value="Sig_transdc_resp-reg_receiver"/>
</dbReference>
<evidence type="ECO:0000256" key="1">
    <source>
        <dbReference type="ARBA" id="ARBA00023015"/>
    </source>
</evidence>
<feature type="modified residue" description="4-aspartylphosphate" evidence="4">
    <location>
        <position position="55"/>
    </location>
</feature>
<dbReference type="InterPro" id="IPR011006">
    <property type="entry name" value="CheY-like_superfamily"/>
</dbReference>
<evidence type="ECO:0000259" key="5">
    <source>
        <dbReference type="PROSITE" id="PS01124"/>
    </source>
</evidence>
<dbReference type="Pfam" id="PF00072">
    <property type="entry name" value="Response_reg"/>
    <property type="match status" value="1"/>
</dbReference>
<dbReference type="InterPro" id="IPR009057">
    <property type="entry name" value="Homeodomain-like_sf"/>
</dbReference>
<evidence type="ECO:0000313" key="7">
    <source>
        <dbReference type="EMBL" id="MDG0811285.1"/>
    </source>
</evidence>
<sequence>MNILIADDEPKVRRGLAGIIERSGDSHWQVVGLAHDGLSALSAAAREQVDVLLIDIQMPGLSGLEVIERIRREDPDMTIVIISGFAEFAYAQQALRMGIFDYILKPVNAAKVIDTLRRAEAIAAARHDQFAGLRDKFLLDLLLETEPYSAEAIAAGTRRWGLPSGRFRLMAVQSPADAPPPSLRRDGPLGGRLGAAPILAAFRLSFGLNVFLYPAPADEAAACEADIGAEQAVRRTFGAVRIAFGDVFDDWARLPDAYRAALWRLKGDAAAGEEAPLPEPGEADGYSAIVSQAIRYIREHYGRALRLEEISRAAYVHPHYLSELFKKETGRNLSEYLTDYRIGQAKRMLRDISNKVYMIAHAVGFNDPKYFGQVFKKKVGMSPAEYRDRVFLQPEPVGREGGPV</sequence>
<dbReference type="InterPro" id="IPR018060">
    <property type="entry name" value="HTH_AraC"/>
</dbReference>
<dbReference type="SUPFAM" id="SSF52172">
    <property type="entry name" value="CheY-like"/>
    <property type="match status" value="1"/>
</dbReference>
<evidence type="ECO:0000259" key="6">
    <source>
        <dbReference type="PROSITE" id="PS50110"/>
    </source>
</evidence>
<proteinExistence type="predicted"/>
<dbReference type="Pfam" id="PF12833">
    <property type="entry name" value="HTH_18"/>
    <property type="match status" value="1"/>
</dbReference>
<dbReference type="GO" id="GO:0043565">
    <property type="term" value="F:sequence-specific DNA binding"/>
    <property type="evidence" value="ECO:0007669"/>
    <property type="project" value="InterPro"/>
</dbReference>
<name>A0A9X4QU21_9BACL</name>
<reference evidence="7" key="1">
    <citation type="submission" date="2022-10" db="EMBL/GenBank/DDBJ databases">
        <title>Comparative genomic analysis of Cohnella hashimotonis sp. nov., isolated from the International Space Station.</title>
        <authorList>
            <person name="Simpson A."/>
            <person name="Venkateswaran K."/>
        </authorList>
    </citation>
    <scope>NUCLEOTIDE SEQUENCE</scope>
    <source>
        <strain evidence="7">DSM 28161</strain>
    </source>
</reference>
<organism evidence="7 8">
    <name type="scientific">Cohnella rhizosphaerae</name>
    <dbReference type="NCBI Taxonomy" id="1457232"/>
    <lineage>
        <taxon>Bacteria</taxon>
        <taxon>Bacillati</taxon>
        <taxon>Bacillota</taxon>
        <taxon>Bacilli</taxon>
        <taxon>Bacillales</taxon>
        <taxon>Paenibacillaceae</taxon>
        <taxon>Cohnella</taxon>
    </lineage>
</organism>
<dbReference type="InterPro" id="IPR018062">
    <property type="entry name" value="HTH_AraC-typ_CS"/>
</dbReference>
<dbReference type="Gene3D" id="3.40.50.2300">
    <property type="match status" value="1"/>
</dbReference>
<keyword evidence="2" id="KW-0238">DNA-binding</keyword>
<protein>
    <submittedName>
        <fullName evidence="7">Response regulator</fullName>
    </submittedName>
</protein>
<dbReference type="PANTHER" id="PTHR43280:SF10">
    <property type="entry name" value="REGULATORY PROTEIN POCR"/>
    <property type="match status" value="1"/>
</dbReference>
<dbReference type="SMART" id="SM00342">
    <property type="entry name" value="HTH_ARAC"/>
    <property type="match status" value="1"/>
</dbReference>
<dbReference type="Gene3D" id="1.10.10.60">
    <property type="entry name" value="Homeodomain-like"/>
    <property type="match status" value="2"/>
</dbReference>
<dbReference type="PROSITE" id="PS01124">
    <property type="entry name" value="HTH_ARAC_FAMILY_2"/>
    <property type="match status" value="1"/>
</dbReference>
<evidence type="ECO:0000256" key="3">
    <source>
        <dbReference type="ARBA" id="ARBA00023163"/>
    </source>
</evidence>
<dbReference type="EMBL" id="JAPDIA010000007">
    <property type="protein sequence ID" value="MDG0811285.1"/>
    <property type="molecule type" value="Genomic_DNA"/>
</dbReference>
<dbReference type="PROSITE" id="PS50110">
    <property type="entry name" value="RESPONSE_REGULATORY"/>
    <property type="match status" value="1"/>
</dbReference>
<dbReference type="PROSITE" id="PS00041">
    <property type="entry name" value="HTH_ARAC_FAMILY_1"/>
    <property type="match status" value="1"/>
</dbReference>
<dbReference type="PRINTS" id="PR00032">
    <property type="entry name" value="HTHARAC"/>
</dbReference>
<evidence type="ECO:0000313" key="8">
    <source>
        <dbReference type="Proteomes" id="UP001153404"/>
    </source>
</evidence>
<dbReference type="SUPFAM" id="SSF46689">
    <property type="entry name" value="Homeodomain-like"/>
    <property type="match status" value="2"/>
</dbReference>
<keyword evidence="4" id="KW-0597">Phosphoprotein</keyword>
<keyword evidence="8" id="KW-1185">Reference proteome</keyword>
<evidence type="ECO:0000256" key="2">
    <source>
        <dbReference type="ARBA" id="ARBA00023125"/>
    </source>
</evidence>
<evidence type="ECO:0000256" key="4">
    <source>
        <dbReference type="PROSITE-ProRule" id="PRU00169"/>
    </source>
</evidence>